<reference evidence="2 3" key="1">
    <citation type="submission" date="2023-11" db="EMBL/GenBank/DDBJ databases">
        <authorList>
            <person name="Xu M."/>
            <person name="Jiang T."/>
        </authorList>
    </citation>
    <scope>NUCLEOTIDE SEQUENCE [LARGE SCALE GENOMIC DNA]</scope>
    <source>
        <strain evidence="2 3">SD</strain>
    </source>
</reference>
<dbReference type="PANTHER" id="PTHR46018">
    <property type="entry name" value="ZINC PHOSPHODIESTERASE ELAC PROTEIN 1"/>
    <property type="match status" value="1"/>
</dbReference>
<protein>
    <submittedName>
        <fullName evidence="2">MBL fold metallo-hydrolase</fullName>
    </submittedName>
</protein>
<dbReference type="Proteomes" id="UP001277761">
    <property type="component" value="Unassembled WGS sequence"/>
</dbReference>
<name>A0ABU4VH18_9ACTN</name>
<dbReference type="PANTHER" id="PTHR46018:SF4">
    <property type="entry name" value="METALLO-HYDROLASE YHFI-RELATED"/>
    <property type="match status" value="1"/>
</dbReference>
<dbReference type="SUPFAM" id="SSF56281">
    <property type="entry name" value="Metallo-hydrolase/oxidoreductase"/>
    <property type="match status" value="1"/>
</dbReference>
<gene>
    <name evidence="2" type="ORF">SK069_00915</name>
</gene>
<dbReference type="Gene3D" id="3.60.15.10">
    <property type="entry name" value="Ribonuclease Z/Hydroxyacylglutathione hydrolase-like"/>
    <property type="match status" value="1"/>
</dbReference>
<dbReference type="RefSeq" id="WP_319952292.1">
    <property type="nucleotide sequence ID" value="NZ_JAXAVX010000001.1"/>
</dbReference>
<feature type="domain" description="Metallo-beta-lactamase" evidence="1">
    <location>
        <begin position="24"/>
        <end position="200"/>
    </location>
</feature>
<evidence type="ECO:0000313" key="2">
    <source>
        <dbReference type="EMBL" id="MDX8150140.1"/>
    </source>
</evidence>
<dbReference type="EMBL" id="JAXAVX010000001">
    <property type="protein sequence ID" value="MDX8150140.1"/>
    <property type="molecule type" value="Genomic_DNA"/>
</dbReference>
<dbReference type="SMART" id="SM00849">
    <property type="entry name" value="Lactamase_B"/>
    <property type="match status" value="1"/>
</dbReference>
<organism evidence="2 3">
    <name type="scientific">Patulibacter brassicae</name>
    <dbReference type="NCBI Taxonomy" id="1705717"/>
    <lineage>
        <taxon>Bacteria</taxon>
        <taxon>Bacillati</taxon>
        <taxon>Actinomycetota</taxon>
        <taxon>Thermoleophilia</taxon>
        <taxon>Solirubrobacterales</taxon>
        <taxon>Patulibacteraceae</taxon>
        <taxon>Patulibacter</taxon>
    </lineage>
</organism>
<dbReference type="InterPro" id="IPR001279">
    <property type="entry name" value="Metallo-B-lactamas"/>
</dbReference>
<evidence type="ECO:0000313" key="3">
    <source>
        <dbReference type="Proteomes" id="UP001277761"/>
    </source>
</evidence>
<keyword evidence="3" id="KW-1185">Reference proteome</keyword>
<comment type="caution">
    <text evidence="2">The sequence shown here is derived from an EMBL/GenBank/DDBJ whole genome shotgun (WGS) entry which is preliminary data.</text>
</comment>
<evidence type="ECO:0000259" key="1">
    <source>
        <dbReference type="SMART" id="SM00849"/>
    </source>
</evidence>
<proteinExistence type="predicted"/>
<accession>A0ABU4VH18</accession>
<dbReference type="Pfam" id="PF12706">
    <property type="entry name" value="Lactamase_B_2"/>
    <property type="match status" value="1"/>
</dbReference>
<dbReference type="InterPro" id="IPR036866">
    <property type="entry name" value="RibonucZ/Hydroxyglut_hydro"/>
</dbReference>
<sequence length="265" mass="27270">MTSTTALTYTCVGPSCAWPTATRATSCHRLDAGDRTVLVDLGHGALQALRAAEAPLDRLDAVLLTHLHLDHWADLVPLVWMRRFELGASAPLPVVVPEGQAARLRTALEALDALDVLDWIALTELQAGLPPTGVGPVAVTAVALPHSAVLTVNAYRLQVADGTTIVVSGDCGPSDALPAFARDAALLVLEATVPEPLAGHLTPGEAGAIVAAAQPGRALLCHYLEPLGGPAELAIARAACPDVPIAFAQPGERVPVAPRPATTPG</sequence>